<evidence type="ECO:0000313" key="1">
    <source>
        <dbReference type="EMBL" id="MCX8533935.1"/>
    </source>
</evidence>
<dbReference type="Proteomes" id="UP001070176">
    <property type="component" value="Unassembled WGS sequence"/>
</dbReference>
<gene>
    <name evidence="1" type="ORF">OEA66_16435</name>
</gene>
<reference evidence="1" key="1">
    <citation type="submission" date="2022-10" db="EMBL/GenBank/DDBJ databases">
        <title>Chryseobacterium sp. nov., a novel bacterial species.</title>
        <authorList>
            <person name="Cao Y."/>
        </authorList>
    </citation>
    <scope>NUCLEOTIDE SEQUENCE</scope>
    <source>
        <strain evidence="1">KC 927</strain>
    </source>
</reference>
<name>A0ABT3Y712_9FLAO</name>
<protein>
    <recommendedName>
        <fullName evidence="3">DUF4238 domain-containing protein</fullName>
    </recommendedName>
</protein>
<organism evidence="1 2">
    <name type="scientific">Chryseobacterium luquanense</name>
    <dbReference type="NCBI Taxonomy" id="2983766"/>
    <lineage>
        <taxon>Bacteria</taxon>
        <taxon>Pseudomonadati</taxon>
        <taxon>Bacteroidota</taxon>
        <taxon>Flavobacteriia</taxon>
        <taxon>Flavobacteriales</taxon>
        <taxon>Weeksellaceae</taxon>
        <taxon>Chryseobacterium group</taxon>
        <taxon>Chryseobacterium</taxon>
    </lineage>
</organism>
<proteinExistence type="predicted"/>
<comment type="caution">
    <text evidence="1">The sequence shown here is derived from an EMBL/GenBank/DDBJ whole genome shotgun (WGS) entry which is preliminary data.</text>
</comment>
<dbReference type="RefSeq" id="WP_267282396.1">
    <property type="nucleotide sequence ID" value="NZ_JAOVZV010000019.1"/>
</dbReference>
<evidence type="ECO:0000313" key="2">
    <source>
        <dbReference type="Proteomes" id="UP001070176"/>
    </source>
</evidence>
<sequence>MATLYDQFKIILEKYSSENKIQILHRGFTKDYSFKKFNLDVNYNTLEQFGERLFFFGEKSKNFEFKKNNLKFKINDTSSETFERIFNIFGELENDNIPQEYYLKNEKKINYFTQENKIDFLEKVQNLHENCKIYLRNYYFTVLHQLDYNDFKDVSLMVSSSIENKVAESFSNKSGIKINFWKWNSETDVCNLADLPIFEGVPHPYEKEETIFGAIFPHYIYSFESEGKIFINPNIEELEDYEVLLYAGFDIDQSNFKEKLEIMTSYQTYLENNNGKLEEF</sequence>
<dbReference type="EMBL" id="JAOVZV010000019">
    <property type="protein sequence ID" value="MCX8533935.1"/>
    <property type="molecule type" value="Genomic_DNA"/>
</dbReference>
<keyword evidence="2" id="KW-1185">Reference proteome</keyword>
<evidence type="ECO:0008006" key="3">
    <source>
        <dbReference type="Google" id="ProtNLM"/>
    </source>
</evidence>
<accession>A0ABT3Y712</accession>